<dbReference type="AlphaFoldDB" id="A0A5J5IFZ9"/>
<proteinExistence type="inferred from homology"/>
<evidence type="ECO:0000313" key="3">
    <source>
        <dbReference type="Proteomes" id="UP000326903"/>
    </source>
</evidence>
<dbReference type="PANTHER" id="PTHR35177:SF2">
    <property type="entry name" value="HYDROGENASE MATURATION FACTOR HYBG"/>
    <property type="match status" value="1"/>
</dbReference>
<comment type="similarity">
    <text evidence="1">Belongs to the HupF/HypC family.</text>
</comment>
<dbReference type="NCBIfam" id="TIGR00074">
    <property type="entry name" value="hypC_hupF"/>
    <property type="match status" value="1"/>
</dbReference>
<protein>
    <submittedName>
        <fullName evidence="2">HypC/HybG/HupF family hydrogenase formation chaperone</fullName>
    </submittedName>
</protein>
<evidence type="ECO:0000256" key="1">
    <source>
        <dbReference type="ARBA" id="ARBA00006018"/>
    </source>
</evidence>
<reference evidence="2 3" key="1">
    <citation type="submission" date="2019-09" db="EMBL/GenBank/DDBJ databases">
        <title>Draft genome sequence of Ginsengibacter sp. BR5-29.</title>
        <authorList>
            <person name="Im W.-T."/>
        </authorList>
    </citation>
    <scope>NUCLEOTIDE SEQUENCE [LARGE SCALE GENOMIC DNA]</scope>
    <source>
        <strain evidence="2 3">BR5-29</strain>
    </source>
</reference>
<sequence>MCLAIPGKILSTETLDGNVRMAKVSFGGIIKDVSLEMVPEAKLNDYVLVHVGVAISTVNEQEAHRVYQYLKEIGELMDLNEQP</sequence>
<dbReference type="RefSeq" id="WP_150415305.1">
    <property type="nucleotide sequence ID" value="NZ_VYQF01000003.1"/>
</dbReference>
<dbReference type="InterPro" id="IPR001109">
    <property type="entry name" value="Hydrogenase_HupF/HypC"/>
</dbReference>
<dbReference type="PANTHER" id="PTHR35177">
    <property type="entry name" value="HYDROGENASE MATURATION FACTOR HYBG"/>
    <property type="match status" value="1"/>
</dbReference>
<dbReference type="GO" id="GO:1902670">
    <property type="term" value="F:carbon dioxide binding"/>
    <property type="evidence" value="ECO:0007669"/>
    <property type="project" value="TreeGrafter"/>
</dbReference>
<dbReference type="InterPro" id="IPR019812">
    <property type="entry name" value="Hydgase_assmbl_chp_CS"/>
</dbReference>
<dbReference type="SUPFAM" id="SSF159127">
    <property type="entry name" value="HupF/HypC-like"/>
    <property type="match status" value="1"/>
</dbReference>
<dbReference type="PRINTS" id="PR00445">
    <property type="entry name" value="HUPFHYPC"/>
</dbReference>
<evidence type="ECO:0000313" key="2">
    <source>
        <dbReference type="EMBL" id="KAA9038584.1"/>
    </source>
</evidence>
<organism evidence="2 3">
    <name type="scientific">Ginsengibacter hankyongi</name>
    <dbReference type="NCBI Taxonomy" id="2607284"/>
    <lineage>
        <taxon>Bacteria</taxon>
        <taxon>Pseudomonadati</taxon>
        <taxon>Bacteroidota</taxon>
        <taxon>Chitinophagia</taxon>
        <taxon>Chitinophagales</taxon>
        <taxon>Chitinophagaceae</taxon>
        <taxon>Ginsengibacter</taxon>
    </lineage>
</organism>
<dbReference type="EMBL" id="VYQF01000003">
    <property type="protein sequence ID" value="KAA9038584.1"/>
    <property type="molecule type" value="Genomic_DNA"/>
</dbReference>
<dbReference type="GO" id="GO:0051604">
    <property type="term" value="P:protein maturation"/>
    <property type="evidence" value="ECO:0007669"/>
    <property type="project" value="TreeGrafter"/>
</dbReference>
<dbReference type="PROSITE" id="PS01097">
    <property type="entry name" value="HUPF_HYPC"/>
    <property type="match status" value="1"/>
</dbReference>
<gene>
    <name evidence="2" type="ORF">FW778_13580</name>
</gene>
<comment type="caution">
    <text evidence="2">The sequence shown here is derived from an EMBL/GenBank/DDBJ whole genome shotgun (WGS) entry which is preliminary data.</text>
</comment>
<accession>A0A5J5IFZ9</accession>
<name>A0A5J5IFZ9_9BACT</name>
<dbReference type="Pfam" id="PF01455">
    <property type="entry name" value="HupF_HypC"/>
    <property type="match status" value="1"/>
</dbReference>
<dbReference type="Gene3D" id="2.30.30.140">
    <property type="match status" value="1"/>
</dbReference>
<keyword evidence="3" id="KW-1185">Reference proteome</keyword>
<dbReference type="Proteomes" id="UP000326903">
    <property type="component" value="Unassembled WGS sequence"/>
</dbReference>
<dbReference type="GO" id="GO:0005506">
    <property type="term" value="F:iron ion binding"/>
    <property type="evidence" value="ECO:0007669"/>
    <property type="project" value="TreeGrafter"/>
</dbReference>